<evidence type="ECO:0000313" key="2">
    <source>
        <dbReference type="Proteomes" id="UP000516057"/>
    </source>
</evidence>
<dbReference type="PANTHER" id="PTHR41247:SF1">
    <property type="entry name" value="HTH-TYPE TRANSCRIPTIONAL REPRESSOR YCNK"/>
    <property type="match status" value="1"/>
</dbReference>
<dbReference type="Proteomes" id="UP000516057">
    <property type="component" value="Chromosome"/>
</dbReference>
<protein>
    <submittedName>
        <fullName evidence="1">Nitrous oxide reductase accessory protein NosL</fullName>
    </submittedName>
</protein>
<gene>
    <name evidence="1" type="ORF">H9L24_20915</name>
</gene>
<dbReference type="SUPFAM" id="SSF160387">
    <property type="entry name" value="NosL/MerB-like"/>
    <property type="match status" value="1"/>
</dbReference>
<dbReference type="KEGG" id="amon:H9L24_20915"/>
<evidence type="ECO:0000313" key="1">
    <source>
        <dbReference type="EMBL" id="QNP59254.1"/>
    </source>
</evidence>
<dbReference type="InterPro" id="IPR006311">
    <property type="entry name" value="TAT_signal"/>
</dbReference>
<dbReference type="PANTHER" id="PTHR41247">
    <property type="entry name" value="HTH-TYPE TRANSCRIPTIONAL REPRESSOR YCNK"/>
    <property type="match status" value="1"/>
</dbReference>
<keyword evidence="2" id="KW-1185">Reference proteome</keyword>
<accession>A0A7H0HFD8</accession>
<dbReference type="InterPro" id="IPR008719">
    <property type="entry name" value="N2O_reductase_NosL"/>
</dbReference>
<sequence length="206" mass="21895">MDPVRPSLQRRHACAALALAGLAGLTGWWRQRPAAAAPLEEDVCIVAPPTPYDPASGQPPTAARPVPTDARCPVCGMYPARSPGWAAQVIFTNGDAQFFDSPLSLLRYLERVPDYTRGRSAADITARYVTDAGSGQWIEAHKAAYVHGSSALGPMRAGNLPAFATRESARRFADARGGRVLEFTEIDAALVAALAGPGHRHAVARL</sequence>
<dbReference type="Pfam" id="PF05573">
    <property type="entry name" value="NosL"/>
    <property type="match status" value="1"/>
</dbReference>
<dbReference type="PROSITE" id="PS51318">
    <property type="entry name" value="TAT"/>
    <property type="match status" value="1"/>
</dbReference>
<dbReference type="EMBL" id="CP060790">
    <property type="protein sequence ID" value="QNP59254.1"/>
    <property type="molecule type" value="Genomic_DNA"/>
</dbReference>
<proteinExistence type="predicted"/>
<organism evidence="1 2">
    <name type="scientific">Paenacidovorax monticola</name>
    <dbReference type="NCBI Taxonomy" id="1926868"/>
    <lineage>
        <taxon>Bacteria</taxon>
        <taxon>Pseudomonadati</taxon>
        <taxon>Pseudomonadota</taxon>
        <taxon>Betaproteobacteria</taxon>
        <taxon>Burkholderiales</taxon>
        <taxon>Comamonadaceae</taxon>
        <taxon>Paenacidovorax</taxon>
    </lineage>
</organism>
<dbReference type="AlphaFoldDB" id="A0A7H0HFD8"/>
<name>A0A7H0HFD8_9BURK</name>
<reference evidence="1 2" key="1">
    <citation type="submission" date="2020-08" db="EMBL/GenBank/DDBJ databases">
        <title>Genome sequence of Acidovorax monticola KACC 19171T.</title>
        <authorList>
            <person name="Hyun D.-W."/>
            <person name="Bae J.-W."/>
        </authorList>
    </citation>
    <scope>NUCLEOTIDE SEQUENCE [LARGE SCALE GENOMIC DNA]</scope>
    <source>
        <strain evidence="1 2">KACC 19171</strain>
    </source>
</reference>
<dbReference type="Gene3D" id="3.30.70.2050">
    <property type="match status" value="1"/>
</dbReference>
<dbReference type="RefSeq" id="WP_187736239.1">
    <property type="nucleotide sequence ID" value="NZ_CP060790.1"/>
</dbReference>